<dbReference type="GO" id="GO:0006506">
    <property type="term" value="P:GPI anchor biosynthetic process"/>
    <property type="evidence" value="ECO:0007669"/>
    <property type="project" value="TreeGrafter"/>
</dbReference>
<dbReference type="InterPro" id="IPR051916">
    <property type="entry name" value="GPI-anchor_lipid_remodeler"/>
</dbReference>
<dbReference type="Gene3D" id="3.60.10.10">
    <property type="entry name" value="Endonuclease/exonuclease/phosphatase"/>
    <property type="match status" value="1"/>
</dbReference>
<feature type="transmembrane region" description="Helical" evidence="1">
    <location>
        <begin position="70"/>
        <end position="92"/>
    </location>
</feature>
<dbReference type="PANTHER" id="PTHR14859">
    <property type="entry name" value="CALCOFLUOR WHITE HYPERSENSITIVE PROTEIN PRECURSOR"/>
    <property type="match status" value="1"/>
</dbReference>
<evidence type="ECO:0000313" key="3">
    <source>
        <dbReference type="EMBL" id="BDS14095.1"/>
    </source>
</evidence>
<dbReference type="EMBL" id="AP026867">
    <property type="protein sequence ID" value="BDS14095.1"/>
    <property type="molecule type" value="Genomic_DNA"/>
</dbReference>
<feature type="transmembrane region" description="Helical" evidence="1">
    <location>
        <begin position="39"/>
        <end position="63"/>
    </location>
</feature>
<keyword evidence="1" id="KW-1133">Transmembrane helix</keyword>
<dbReference type="Proteomes" id="UP001060919">
    <property type="component" value="Chromosome"/>
</dbReference>
<accession>A0A916DVY8</accession>
<reference evidence="3" key="1">
    <citation type="submission" date="2022-09" db="EMBL/GenBank/DDBJ databases">
        <title>Aureispira anguillicida sp. nov., isolated from Leptocephalus of Japanese eel Anguilla japonica.</title>
        <authorList>
            <person name="Yuasa K."/>
            <person name="Mekata T."/>
            <person name="Ikunari K."/>
        </authorList>
    </citation>
    <scope>NUCLEOTIDE SEQUENCE</scope>
    <source>
        <strain evidence="3">EL160426</strain>
    </source>
</reference>
<keyword evidence="3" id="KW-0378">Hydrolase</keyword>
<dbReference type="AlphaFoldDB" id="A0A916DVY8"/>
<dbReference type="GO" id="GO:0004519">
    <property type="term" value="F:endonuclease activity"/>
    <property type="evidence" value="ECO:0007669"/>
    <property type="project" value="UniProtKB-KW"/>
</dbReference>
<keyword evidence="1" id="KW-0812">Transmembrane</keyword>
<evidence type="ECO:0000313" key="4">
    <source>
        <dbReference type="Proteomes" id="UP001060919"/>
    </source>
</evidence>
<keyword evidence="3" id="KW-0255">Endonuclease</keyword>
<dbReference type="RefSeq" id="WP_264789329.1">
    <property type="nucleotide sequence ID" value="NZ_AP026867.1"/>
</dbReference>
<proteinExistence type="predicted"/>
<dbReference type="GO" id="GO:0016020">
    <property type="term" value="C:membrane"/>
    <property type="evidence" value="ECO:0007669"/>
    <property type="project" value="GOC"/>
</dbReference>
<dbReference type="Pfam" id="PF03372">
    <property type="entry name" value="Exo_endo_phos"/>
    <property type="match status" value="1"/>
</dbReference>
<feature type="transmembrane region" description="Helical" evidence="1">
    <location>
        <begin position="12"/>
        <end position="33"/>
    </location>
</feature>
<evidence type="ECO:0000259" key="2">
    <source>
        <dbReference type="Pfam" id="PF03372"/>
    </source>
</evidence>
<name>A0A916DVY8_9BACT</name>
<dbReference type="CDD" id="cd09084">
    <property type="entry name" value="EEP-2"/>
    <property type="match status" value="1"/>
</dbReference>
<gene>
    <name evidence="3" type="ORF">AsAng_0048610</name>
</gene>
<protein>
    <submittedName>
        <fullName evidence="3">Endonuclease/exonuclease/phosphatase family protein</fullName>
    </submittedName>
</protein>
<dbReference type="KEGG" id="aup:AsAng_0048610"/>
<feature type="domain" description="Endonuclease/exonuclease/phosphatase" evidence="2">
    <location>
        <begin position="105"/>
        <end position="353"/>
    </location>
</feature>
<evidence type="ECO:0000256" key="1">
    <source>
        <dbReference type="SAM" id="Phobius"/>
    </source>
</evidence>
<keyword evidence="3" id="KW-0540">Nuclease</keyword>
<dbReference type="InterPro" id="IPR036691">
    <property type="entry name" value="Endo/exonu/phosph_ase_sf"/>
</dbReference>
<sequence>MFRWFKTTISKFFFGINILVSLLLCGSYLASWVPPSTFYWFSFLAVGYPFLLFANLLFAFWWLYKRQRYFYLSLIVIFLGSSRLFAFIGFNWQTPNPSLDAVRVMSYNVRYFNAMAFSKAKDLEKAQQKILRTIQGQALDIFCGQEFAGKSAAYNQTTRQFLIRQMGLKHYAEGGGSSLAIFSRYPIIKKGTIDFPNSYNGAIYADLKYKNSIIRVYSFHLQSIGLGSDEHEIFNKKNLSSLGEDGTQKTYQRINTKLKEAFLLREEQANFIAEHINNSPYPVLVCGDMNDTPNSYAYGQLSKNLKDAFGEMGSGFGSTYAGSLPFLRIDYAFASPSCNVESFQVISNTSSDHYPIYTQISF</sequence>
<dbReference type="SUPFAM" id="SSF56219">
    <property type="entry name" value="DNase I-like"/>
    <property type="match status" value="1"/>
</dbReference>
<organism evidence="3 4">
    <name type="scientific">Aureispira anguillae</name>
    <dbReference type="NCBI Taxonomy" id="2864201"/>
    <lineage>
        <taxon>Bacteria</taxon>
        <taxon>Pseudomonadati</taxon>
        <taxon>Bacteroidota</taxon>
        <taxon>Saprospiria</taxon>
        <taxon>Saprospirales</taxon>
        <taxon>Saprospiraceae</taxon>
        <taxon>Aureispira</taxon>
    </lineage>
</organism>
<keyword evidence="1" id="KW-0472">Membrane</keyword>
<keyword evidence="4" id="KW-1185">Reference proteome</keyword>
<dbReference type="InterPro" id="IPR005135">
    <property type="entry name" value="Endo/exonuclease/phosphatase"/>
</dbReference>
<dbReference type="PANTHER" id="PTHR14859:SF15">
    <property type="entry name" value="ENDONUCLEASE_EXONUCLEASE_PHOSPHATASE DOMAIN-CONTAINING PROTEIN"/>
    <property type="match status" value="1"/>
</dbReference>